<dbReference type="PATRIC" id="fig|989403.3.peg.2836"/>
<dbReference type="Proteomes" id="UP000076577">
    <property type="component" value="Unassembled WGS sequence"/>
</dbReference>
<dbReference type="SUPFAM" id="SSF56645">
    <property type="entry name" value="Acyl-CoA dehydrogenase NM domain-like"/>
    <property type="match status" value="1"/>
</dbReference>
<sequence length="396" mass="43829">MTSLDEFRMETRAWLEENCPQELRRSFTTEDDICWGGRNWTFKSEAQKQWLERMAARGWTVPSWPKEYGGAGLNGDEAKVLKEEMKRINAISPLESLGMWMLGPALLKYGTHEQKLEHLPKIARGEIRWCQGYSEPGSGSDLASLQTKGVDMGDHFLVSGQKIWTSYADQSDWIFALVRTEPEASKHKGISFLLFDMNSEGVTTKPIPLISGNSPFCETFFDEVKVPMENIVDTRGNGWTIAKYLLTHERETVSSLDGIFGRANGLYKTAADAVGLDETGRLDDPLLRADIGDFLVDEMALTAHLAVANTYSRAGNQLGARSAELKYLGTELNKRRQSLVVQSGGLEALSGPEEKNGIGSETALWLRSKGNTIEGGTSEIMLSIISKAVLRLPSLG</sequence>
<dbReference type="Pfam" id="PF02771">
    <property type="entry name" value="Acyl-CoA_dh_N"/>
    <property type="match status" value="1"/>
</dbReference>
<dbReference type="GO" id="GO:0016627">
    <property type="term" value="F:oxidoreductase activity, acting on the CH-CH group of donors"/>
    <property type="evidence" value="ECO:0007669"/>
    <property type="project" value="InterPro"/>
</dbReference>
<dbReference type="PANTHER" id="PTHR43292:SF3">
    <property type="entry name" value="ACYL-COA DEHYDROGENASE FADE29"/>
    <property type="match status" value="1"/>
</dbReference>
<dbReference type="FunFam" id="2.40.110.10:FF:000011">
    <property type="entry name" value="Acyl-CoA dehydrogenase FadE34"/>
    <property type="match status" value="1"/>
</dbReference>
<name>A0A165XYY0_9HYPH</name>
<dbReference type="SUPFAM" id="SSF47203">
    <property type="entry name" value="Acyl-CoA dehydrogenase C-terminal domain-like"/>
    <property type="match status" value="1"/>
</dbReference>
<dbReference type="PANTHER" id="PTHR43292">
    <property type="entry name" value="ACYL-COA DEHYDROGENASE"/>
    <property type="match status" value="1"/>
</dbReference>
<dbReference type="EC" id="1.3.99.32" evidence="10"/>
<accession>A0A165XYY0</accession>
<evidence type="ECO:0000259" key="8">
    <source>
        <dbReference type="Pfam" id="PF02770"/>
    </source>
</evidence>
<evidence type="ECO:0000256" key="4">
    <source>
        <dbReference type="ARBA" id="ARBA00022827"/>
    </source>
</evidence>
<dbReference type="RefSeq" id="WP_068006582.1">
    <property type="nucleotide sequence ID" value="NZ_FOFM01000018.1"/>
</dbReference>
<feature type="domain" description="Acyl-CoA dehydrogenase/oxidase C-terminal" evidence="7">
    <location>
        <begin position="236"/>
        <end position="390"/>
    </location>
</feature>
<comment type="similarity">
    <text evidence="2 6">Belongs to the acyl-CoA dehydrogenase family.</text>
</comment>
<dbReference type="InterPro" id="IPR052161">
    <property type="entry name" value="Mycobact_Acyl-CoA_DH"/>
</dbReference>
<dbReference type="InterPro" id="IPR009100">
    <property type="entry name" value="AcylCoA_DH/oxidase_NM_dom_sf"/>
</dbReference>
<dbReference type="InterPro" id="IPR013786">
    <property type="entry name" value="AcylCoA_DH/ox_N"/>
</dbReference>
<dbReference type="AlphaFoldDB" id="A0A165XYY0"/>
<evidence type="ECO:0000256" key="1">
    <source>
        <dbReference type="ARBA" id="ARBA00001974"/>
    </source>
</evidence>
<dbReference type="InterPro" id="IPR036250">
    <property type="entry name" value="AcylCo_DH-like_C"/>
</dbReference>
<dbReference type="OrthoDB" id="9775090at2"/>
<reference evidence="10 11" key="1">
    <citation type="journal article" date="2016" name="Front. Microbiol.">
        <title>Comparative Genomic Analysis Reveals a Diverse Repertoire of Genes Involved in Prokaryote-Eukaryote Interactions within the Pseudovibrio Genus.</title>
        <authorList>
            <person name="Romano S."/>
            <person name="Fernandez-Guerra A."/>
            <person name="Reen F.J."/>
            <person name="Glockner F.O."/>
            <person name="Crowley S.P."/>
            <person name="O'Sullivan O."/>
            <person name="Cotter P.D."/>
            <person name="Adams C."/>
            <person name="Dobson A.D."/>
            <person name="O'Gara F."/>
        </authorList>
    </citation>
    <scope>NUCLEOTIDE SEQUENCE [LARGE SCALE GENOMIC DNA]</scope>
    <source>
        <strain evidence="10 11">Ad2</strain>
    </source>
</reference>
<evidence type="ECO:0000256" key="3">
    <source>
        <dbReference type="ARBA" id="ARBA00022630"/>
    </source>
</evidence>
<comment type="caution">
    <text evidence="10">The sequence shown here is derived from an EMBL/GenBank/DDBJ whole genome shotgun (WGS) entry which is preliminary data.</text>
</comment>
<evidence type="ECO:0000256" key="6">
    <source>
        <dbReference type="RuleBase" id="RU362125"/>
    </source>
</evidence>
<protein>
    <submittedName>
        <fullName evidence="10">Glutaryl-CoA dehydrogenase</fullName>
        <ecNumber evidence="10">1.3.99.32</ecNumber>
    </submittedName>
</protein>
<dbReference type="Gene3D" id="2.40.110.10">
    <property type="entry name" value="Butyryl-CoA Dehydrogenase, subunit A, domain 2"/>
    <property type="match status" value="1"/>
</dbReference>
<keyword evidence="11" id="KW-1185">Reference proteome</keyword>
<feature type="domain" description="Acyl-CoA dehydrogenase/oxidase N-terminal" evidence="9">
    <location>
        <begin position="40"/>
        <end position="126"/>
    </location>
</feature>
<comment type="cofactor">
    <cofactor evidence="1 6">
        <name>FAD</name>
        <dbReference type="ChEBI" id="CHEBI:57692"/>
    </cofactor>
</comment>
<dbReference type="InterPro" id="IPR046373">
    <property type="entry name" value="Acyl-CoA_Oxase/DH_mid-dom_sf"/>
</dbReference>
<keyword evidence="5 6" id="KW-0560">Oxidoreductase</keyword>
<dbReference type="GO" id="GO:0050660">
    <property type="term" value="F:flavin adenine dinucleotide binding"/>
    <property type="evidence" value="ECO:0007669"/>
    <property type="project" value="InterPro"/>
</dbReference>
<evidence type="ECO:0000256" key="5">
    <source>
        <dbReference type="ARBA" id="ARBA00023002"/>
    </source>
</evidence>
<dbReference type="EMBL" id="LMCB01000023">
    <property type="protein sequence ID" value="KZL18256.1"/>
    <property type="molecule type" value="Genomic_DNA"/>
</dbReference>
<dbReference type="InterPro" id="IPR009075">
    <property type="entry name" value="AcylCo_DH/oxidase_C"/>
</dbReference>
<gene>
    <name evidence="10" type="primary">acd</name>
    <name evidence="10" type="ORF">PsAD2_02648</name>
</gene>
<dbReference type="STRING" id="989403.SAMN05421798_11823"/>
<dbReference type="InterPro" id="IPR037069">
    <property type="entry name" value="AcylCoA_DH/ox_N_sf"/>
</dbReference>
<dbReference type="InterPro" id="IPR006091">
    <property type="entry name" value="Acyl-CoA_Oxase/DH_mid-dom"/>
</dbReference>
<dbReference type="Gene3D" id="1.10.540.10">
    <property type="entry name" value="Acyl-CoA dehydrogenase/oxidase, N-terminal domain"/>
    <property type="match status" value="1"/>
</dbReference>
<evidence type="ECO:0000259" key="9">
    <source>
        <dbReference type="Pfam" id="PF02771"/>
    </source>
</evidence>
<evidence type="ECO:0000259" key="7">
    <source>
        <dbReference type="Pfam" id="PF00441"/>
    </source>
</evidence>
<keyword evidence="4 6" id="KW-0274">FAD</keyword>
<organism evidence="10 11">
    <name type="scientific">Pseudovibrio axinellae</name>
    <dbReference type="NCBI Taxonomy" id="989403"/>
    <lineage>
        <taxon>Bacteria</taxon>
        <taxon>Pseudomonadati</taxon>
        <taxon>Pseudomonadota</taxon>
        <taxon>Alphaproteobacteria</taxon>
        <taxon>Hyphomicrobiales</taxon>
        <taxon>Stappiaceae</taxon>
        <taxon>Pseudovibrio</taxon>
    </lineage>
</organism>
<feature type="domain" description="Acyl-CoA oxidase/dehydrogenase middle" evidence="8">
    <location>
        <begin position="130"/>
        <end position="224"/>
    </location>
</feature>
<dbReference type="Pfam" id="PF00441">
    <property type="entry name" value="Acyl-CoA_dh_1"/>
    <property type="match status" value="1"/>
</dbReference>
<evidence type="ECO:0000313" key="11">
    <source>
        <dbReference type="Proteomes" id="UP000076577"/>
    </source>
</evidence>
<proteinExistence type="inferred from homology"/>
<dbReference type="GO" id="GO:0005886">
    <property type="term" value="C:plasma membrane"/>
    <property type="evidence" value="ECO:0007669"/>
    <property type="project" value="TreeGrafter"/>
</dbReference>
<dbReference type="Gene3D" id="1.20.140.10">
    <property type="entry name" value="Butyryl-CoA Dehydrogenase, subunit A, domain 3"/>
    <property type="match status" value="1"/>
</dbReference>
<keyword evidence="3 6" id="KW-0285">Flavoprotein</keyword>
<evidence type="ECO:0000313" key="10">
    <source>
        <dbReference type="EMBL" id="KZL18256.1"/>
    </source>
</evidence>
<dbReference type="Pfam" id="PF02770">
    <property type="entry name" value="Acyl-CoA_dh_M"/>
    <property type="match status" value="1"/>
</dbReference>
<evidence type="ECO:0000256" key="2">
    <source>
        <dbReference type="ARBA" id="ARBA00009347"/>
    </source>
</evidence>
<dbReference type="SMR" id="A0A165XYY0"/>